<evidence type="ECO:0000256" key="1">
    <source>
        <dbReference type="SAM" id="MobiDB-lite"/>
    </source>
</evidence>
<dbReference type="RefSeq" id="WP_138672246.1">
    <property type="nucleotide sequence ID" value="NZ_VCKY01000217.1"/>
</dbReference>
<comment type="caution">
    <text evidence="2">The sequence shown here is derived from an EMBL/GenBank/DDBJ whole genome shotgun (WGS) entry which is preliminary data.</text>
</comment>
<keyword evidence="3" id="KW-1185">Reference proteome</keyword>
<evidence type="ECO:0000313" key="3">
    <source>
        <dbReference type="Proteomes" id="UP000309128"/>
    </source>
</evidence>
<name>A0A5S4F1E8_9ACTN</name>
<reference evidence="2 3" key="1">
    <citation type="submission" date="2019-05" db="EMBL/GenBank/DDBJ databases">
        <title>Draft genome sequence of Nonomuraea turkmeniaca DSM 43926.</title>
        <authorList>
            <person name="Saricaoglu S."/>
            <person name="Isik K."/>
        </authorList>
    </citation>
    <scope>NUCLEOTIDE SEQUENCE [LARGE SCALE GENOMIC DNA]</scope>
    <source>
        <strain evidence="2 3">DSM 43926</strain>
    </source>
</reference>
<gene>
    <name evidence="2" type="ORF">ETD86_42235</name>
</gene>
<dbReference type="Proteomes" id="UP000309128">
    <property type="component" value="Unassembled WGS sequence"/>
</dbReference>
<accession>A0A5S4F1E8</accession>
<proteinExistence type="predicted"/>
<organism evidence="2 3">
    <name type="scientific">Nonomuraea turkmeniaca</name>
    <dbReference type="NCBI Taxonomy" id="103838"/>
    <lineage>
        <taxon>Bacteria</taxon>
        <taxon>Bacillati</taxon>
        <taxon>Actinomycetota</taxon>
        <taxon>Actinomycetes</taxon>
        <taxon>Streptosporangiales</taxon>
        <taxon>Streptosporangiaceae</taxon>
        <taxon>Nonomuraea</taxon>
    </lineage>
</organism>
<protein>
    <submittedName>
        <fullName evidence="2">Uncharacterized protein</fullName>
    </submittedName>
</protein>
<dbReference type="AlphaFoldDB" id="A0A5S4F1E8"/>
<feature type="region of interest" description="Disordered" evidence="1">
    <location>
        <begin position="32"/>
        <end position="59"/>
    </location>
</feature>
<sequence length="59" mass="6226">MRGDGINVMADEGPLGVRGLTVRVPGEPEPVLRSRVGCSSPVPPEYDEDELADPGGCEF</sequence>
<dbReference type="EMBL" id="VCKY01000217">
    <property type="protein sequence ID" value="TMR09786.1"/>
    <property type="molecule type" value="Genomic_DNA"/>
</dbReference>
<evidence type="ECO:0000313" key="2">
    <source>
        <dbReference type="EMBL" id="TMR09786.1"/>
    </source>
</evidence>